<dbReference type="Proteomes" id="UP000636800">
    <property type="component" value="Unassembled WGS sequence"/>
</dbReference>
<dbReference type="InterPro" id="IPR020966">
    <property type="entry name" value="ALMT"/>
</dbReference>
<feature type="region of interest" description="Disordered" evidence="9">
    <location>
        <begin position="1"/>
        <end position="20"/>
    </location>
</feature>
<keyword evidence="8" id="KW-0407">Ion channel</keyword>
<evidence type="ECO:0000256" key="7">
    <source>
        <dbReference type="ARBA" id="ARBA00023136"/>
    </source>
</evidence>
<dbReference type="GO" id="GO:0015743">
    <property type="term" value="P:malate transport"/>
    <property type="evidence" value="ECO:0007669"/>
    <property type="project" value="InterPro"/>
</dbReference>
<evidence type="ECO:0000256" key="9">
    <source>
        <dbReference type="SAM" id="MobiDB-lite"/>
    </source>
</evidence>
<comment type="caution">
    <text evidence="11">The sequence shown here is derived from an EMBL/GenBank/DDBJ whole genome shotgun (WGS) entry which is preliminary data.</text>
</comment>
<reference evidence="11 12" key="1">
    <citation type="journal article" date="2020" name="Nat. Food">
        <title>A phased Vanilla planifolia genome enables genetic improvement of flavour and production.</title>
        <authorList>
            <person name="Hasing T."/>
            <person name="Tang H."/>
            <person name="Brym M."/>
            <person name="Khazi F."/>
            <person name="Huang T."/>
            <person name="Chambers A.H."/>
        </authorList>
    </citation>
    <scope>NUCLEOTIDE SEQUENCE [LARGE SCALE GENOMIC DNA]</scope>
    <source>
        <tissue evidence="11">Leaf</tissue>
    </source>
</reference>
<evidence type="ECO:0000313" key="12">
    <source>
        <dbReference type="Proteomes" id="UP000636800"/>
    </source>
</evidence>
<evidence type="ECO:0000256" key="10">
    <source>
        <dbReference type="SAM" id="Phobius"/>
    </source>
</evidence>
<proteinExistence type="inferred from homology"/>
<feature type="compositionally biased region" description="Basic residues" evidence="9">
    <location>
        <begin position="1"/>
        <end position="12"/>
    </location>
</feature>
<organism evidence="11 12">
    <name type="scientific">Vanilla planifolia</name>
    <name type="common">Vanilla</name>
    <dbReference type="NCBI Taxonomy" id="51239"/>
    <lineage>
        <taxon>Eukaryota</taxon>
        <taxon>Viridiplantae</taxon>
        <taxon>Streptophyta</taxon>
        <taxon>Embryophyta</taxon>
        <taxon>Tracheophyta</taxon>
        <taxon>Spermatophyta</taxon>
        <taxon>Magnoliopsida</taxon>
        <taxon>Liliopsida</taxon>
        <taxon>Asparagales</taxon>
        <taxon>Orchidaceae</taxon>
        <taxon>Vanilloideae</taxon>
        <taxon>Vanilleae</taxon>
        <taxon>Vanilla</taxon>
    </lineage>
</organism>
<keyword evidence="6" id="KW-0406">Ion transport</keyword>
<keyword evidence="3" id="KW-0813">Transport</keyword>
<dbReference type="Pfam" id="PF11744">
    <property type="entry name" value="ALMT"/>
    <property type="match status" value="1"/>
</dbReference>
<evidence type="ECO:0000256" key="2">
    <source>
        <dbReference type="ARBA" id="ARBA00007079"/>
    </source>
</evidence>
<dbReference type="AlphaFoldDB" id="A0A835PBY0"/>
<name>A0A835PBY0_VANPL</name>
<keyword evidence="4 10" id="KW-0812">Transmembrane</keyword>
<dbReference type="GO" id="GO:0034220">
    <property type="term" value="P:monoatomic ion transmembrane transport"/>
    <property type="evidence" value="ECO:0007669"/>
    <property type="project" value="UniProtKB-KW"/>
</dbReference>
<evidence type="ECO:0000256" key="1">
    <source>
        <dbReference type="ARBA" id="ARBA00004141"/>
    </source>
</evidence>
<evidence type="ECO:0000313" key="11">
    <source>
        <dbReference type="EMBL" id="KAG0450846.1"/>
    </source>
</evidence>
<protein>
    <submittedName>
        <fullName evidence="11">Uncharacterized protein</fullName>
    </submittedName>
</protein>
<comment type="subcellular location">
    <subcellularLocation>
        <location evidence="1">Membrane</location>
        <topology evidence="1">Multi-pass membrane protein</topology>
    </subcellularLocation>
</comment>
<evidence type="ECO:0000256" key="5">
    <source>
        <dbReference type="ARBA" id="ARBA00022989"/>
    </source>
</evidence>
<dbReference type="PANTHER" id="PTHR31086">
    <property type="entry name" value="ALUMINUM-ACTIVATED MALATE TRANSPORTER 10"/>
    <property type="match status" value="1"/>
</dbReference>
<evidence type="ECO:0000256" key="3">
    <source>
        <dbReference type="ARBA" id="ARBA00022448"/>
    </source>
</evidence>
<accession>A0A835PBY0</accession>
<comment type="similarity">
    <text evidence="2">Belongs to the aromatic acid exporter (TC 2.A.85) family.</text>
</comment>
<evidence type="ECO:0000256" key="6">
    <source>
        <dbReference type="ARBA" id="ARBA00023065"/>
    </source>
</evidence>
<keyword evidence="7 10" id="KW-0472">Membrane</keyword>
<dbReference type="EMBL" id="JADCNL010000085">
    <property type="protein sequence ID" value="KAG0450846.1"/>
    <property type="molecule type" value="Genomic_DNA"/>
</dbReference>
<keyword evidence="12" id="KW-1185">Reference proteome</keyword>
<evidence type="ECO:0000256" key="8">
    <source>
        <dbReference type="ARBA" id="ARBA00023303"/>
    </source>
</evidence>
<evidence type="ECO:0000256" key="4">
    <source>
        <dbReference type="ARBA" id="ARBA00022692"/>
    </source>
</evidence>
<keyword evidence="5 10" id="KW-1133">Transmembrane helix</keyword>
<feature type="transmembrane region" description="Helical" evidence="10">
    <location>
        <begin position="108"/>
        <end position="127"/>
    </location>
</feature>
<sequence>MMKGKKANKRRNCNLNERGRQRYNRYRAGHGSCSGNRREVGPYAVAHISIPSSFQLVDKLKAITWKLKKIAEDDPRRIRHSLKVGLALTVASISTTSTPFFSGLGASTMWAVLTVVVVMDYTAGATLSKGLNRAFATLLAGAVGVGAHRLAALAGEEWKPVFLSLFVFLLGKLNNTNYYYTGCELPVKQLIWVWYCSGHGDVFQVRTGDKAPRGGVGLQGGGTDTIGAPEAFDSGHWCGCLSRYLHFRLSGVGRKDLHNLVASNLDKQAAFLKFSNFDEGIHKPFSTVDNGT</sequence>
<gene>
    <name evidence="11" type="ORF">HPP92_026741</name>
</gene>
<dbReference type="GO" id="GO:0016020">
    <property type="term" value="C:membrane"/>
    <property type="evidence" value="ECO:0007669"/>
    <property type="project" value="UniProtKB-SubCell"/>
</dbReference>